<dbReference type="PANTHER" id="PTHR13255:SF0">
    <property type="entry name" value="ATAXIN-10"/>
    <property type="match status" value="1"/>
</dbReference>
<feature type="region of interest" description="Disordered" evidence="2">
    <location>
        <begin position="295"/>
        <end position="316"/>
    </location>
</feature>
<dbReference type="InterPro" id="IPR051374">
    <property type="entry name" value="Ataxin-10/CTR86_families"/>
</dbReference>
<reference evidence="3 4" key="1">
    <citation type="submission" date="2014-09" db="EMBL/GenBank/DDBJ databases">
        <authorList>
            <person name="Magalhaes I.L.F."/>
            <person name="Oliveira U."/>
            <person name="Santos F.R."/>
            <person name="Vidigal T.H.D.A."/>
            <person name="Brescovit A.D."/>
            <person name="Santos A.J."/>
        </authorList>
    </citation>
    <scope>NUCLEOTIDE SEQUENCE [LARGE SCALE GENOMIC DNA]</scope>
</reference>
<dbReference type="AlphaFoldDB" id="A0A0P1BH80"/>
<dbReference type="PANTHER" id="PTHR13255">
    <property type="entry name" value="ATAXIN-10"/>
    <property type="match status" value="1"/>
</dbReference>
<protein>
    <submittedName>
        <fullName evidence="3">Uncharacterized protein</fullName>
    </submittedName>
</protein>
<sequence length="553" mass="59716">MPEQEEVQHATVSLQSWSASTLQCLHDLSKSLAITPQCLGVASKYFVGDEVRQEEAQRSLFAARILRNAAAGNQAGQDFIFSALLRHDLQSTLWHLTSYTATQNESAVLLCQALMQAFANCITNNESTAELLWRRMGLDSPEVEGPSKLREVGFVDLFIRLLELQSKGARAAVEIVLDNLLLSKPARSYGLALTQQGCALLGTVLRNAAADLQADAQPDTSPSDLPDSIAIAYEMFSIIFSSGLCGRLLKGLQTTSSTGAPPANELEEEDPPFNARQIALLQMFDAYLVHGSSSGASSYSPPDSPSVESASDDTGQDSRSDLVYLVSSFTNLAAYSVRLMRRLSAREAIASDAVRTIQHSQLVQAHTGLILHLQCLIHLCIAAAESVSAQDEAISRGDRFQDKSSQVLETVSKEESVRGVVELLHSTSKFSPAISPFQNIVASDDSVASAPEGHVLTSTGQSRSTFVELEQTKQADRGGGGLQNLKRDLVRLLGVMSFVEPASSASARKTEQDRTARMAGLSRTKRVQDAVRESGGLLDVLNMTQLDENNPCE</sequence>
<keyword evidence="4" id="KW-1185">Reference proteome</keyword>
<organism evidence="3 4">
    <name type="scientific">Ceraceosorus bombacis</name>
    <dbReference type="NCBI Taxonomy" id="401625"/>
    <lineage>
        <taxon>Eukaryota</taxon>
        <taxon>Fungi</taxon>
        <taxon>Dikarya</taxon>
        <taxon>Basidiomycota</taxon>
        <taxon>Ustilaginomycotina</taxon>
        <taxon>Exobasidiomycetes</taxon>
        <taxon>Ceraceosorales</taxon>
        <taxon>Ceraceosoraceae</taxon>
        <taxon>Ceraceosorus</taxon>
    </lineage>
</organism>
<dbReference type="EMBL" id="CCYA01000250">
    <property type="protein sequence ID" value="CEH14911.1"/>
    <property type="molecule type" value="Genomic_DNA"/>
</dbReference>
<accession>A0A0P1BH80</accession>
<comment type="similarity">
    <text evidence="1">Belongs to the ataxin-10 family.</text>
</comment>
<proteinExistence type="inferred from homology"/>
<evidence type="ECO:0000256" key="2">
    <source>
        <dbReference type="SAM" id="MobiDB-lite"/>
    </source>
</evidence>
<evidence type="ECO:0000256" key="1">
    <source>
        <dbReference type="ARBA" id="ARBA00008384"/>
    </source>
</evidence>
<evidence type="ECO:0000313" key="3">
    <source>
        <dbReference type="EMBL" id="CEH14911.1"/>
    </source>
</evidence>
<name>A0A0P1BH80_9BASI</name>
<evidence type="ECO:0000313" key="4">
    <source>
        <dbReference type="Proteomes" id="UP000054845"/>
    </source>
</evidence>
<feature type="compositionally biased region" description="Low complexity" evidence="2">
    <location>
        <begin position="295"/>
        <end position="309"/>
    </location>
</feature>
<dbReference type="OrthoDB" id="379794at2759"/>
<dbReference type="GO" id="GO:0005829">
    <property type="term" value="C:cytosol"/>
    <property type="evidence" value="ECO:0007669"/>
    <property type="project" value="TreeGrafter"/>
</dbReference>
<feature type="region of interest" description="Disordered" evidence="2">
    <location>
        <begin position="503"/>
        <end position="528"/>
    </location>
</feature>
<dbReference type="Proteomes" id="UP000054845">
    <property type="component" value="Unassembled WGS sequence"/>
</dbReference>